<evidence type="ECO:0000256" key="11">
    <source>
        <dbReference type="RuleBase" id="RU361204"/>
    </source>
</evidence>
<dbReference type="GO" id="GO:0006535">
    <property type="term" value="P:cysteine biosynthetic process from serine"/>
    <property type="evidence" value="ECO:0007669"/>
    <property type="project" value="UniProtKB-UniRule"/>
</dbReference>
<evidence type="ECO:0000256" key="9">
    <source>
        <dbReference type="ARBA" id="ARBA00047490"/>
    </source>
</evidence>
<comment type="cofactor">
    <cofactor evidence="1 11">
        <name>pyridoxal 5'-phosphate</name>
        <dbReference type="ChEBI" id="CHEBI:597326"/>
    </cofactor>
</comment>
<name>A0A9P4QJG2_9PEZI</name>
<dbReference type="AlphaFoldDB" id="A0A9P4QJG2"/>
<evidence type="ECO:0000256" key="7">
    <source>
        <dbReference type="ARBA" id="ARBA00023239"/>
    </source>
</evidence>
<evidence type="ECO:0000256" key="2">
    <source>
        <dbReference type="ARBA" id="ARBA00005003"/>
    </source>
</evidence>
<evidence type="ECO:0000313" key="14">
    <source>
        <dbReference type="Proteomes" id="UP000799441"/>
    </source>
</evidence>
<dbReference type="EMBL" id="MU003766">
    <property type="protein sequence ID" value="KAF2725872.1"/>
    <property type="molecule type" value="Genomic_DNA"/>
</dbReference>
<evidence type="ECO:0000256" key="6">
    <source>
        <dbReference type="ARBA" id="ARBA00023122"/>
    </source>
</evidence>
<evidence type="ECO:0000256" key="8">
    <source>
        <dbReference type="ARBA" id="ARBA00026192"/>
    </source>
</evidence>
<dbReference type="SUPFAM" id="SSF54631">
    <property type="entry name" value="CBS-domain pair"/>
    <property type="match status" value="1"/>
</dbReference>
<keyword evidence="7 11" id="KW-0456">Lyase</keyword>
<evidence type="ECO:0000256" key="1">
    <source>
        <dbReference type="ARBA" id="ARBA00001933"/>
    </source>
</evidence>
<dbReference type="Gene3D" id="3.10.580.10">
    <property type="entry name" value="CBS-domain"/>
    <property type="match status" value="1"/>
</dbReference>
<dbReference type="CDD" id="cd01561">
    <property type="entry name" value="CBS_like"/>
    <property type="match status" value="1"/>
</dbReference>
<dbReference type="EC" id="4.2.1.22" evidence="4 11"/>
<dbReference type="GO" id="GO:0019343">
    <property type="term" value="P:cysteine biosynthetic process via cystathionine"/>
    <property type="evidence" value="ECO:0007669"/>
    <property type="project" value="UniProtKB-UniRule"/>
</dbReference>
<dbReference type="InterPro" id="IPR046342">
    <property type="entry name" value="CBS_dom_sf"/>
</dbReference>
<evidence type="ECO:0000256" key="10">
    <source>
        <dbReference type="PROSITE-ProRule" id="PRU00703"/>
    </source>
</evidence>
<dbReference type="InterPro" id="IPR000644">
    <property type="entry name" value="CBS_dom"/>
</dbReference>
<dbReference type="Pfam" id="PF00571">
    <property type="entry name" value="CBS"/>
    <property type="match status" value="1"/>
</dbReference>
<organism evidence="13 14">
    <name type="scientific">Polychaeton citri CBS 116435</name>
    <dbReference type="NCBI Taxonomy" id="1314669"/>
    <lineage>
        <taxon>Eukaryota</taxon>
        <taxon>Fungi</taxon>
        <taxon>Dikarya</taxon>
        <taxon>Ascomycota</taxon>
        <taxon>Pezizomycotina</taxon>
        <taxon>Dothideomycetes</taxon>
        <taxon>Dothideomycetidae</taxon>
        <taxon>Capnodiales</taxon>
        <taxon>Capnodiaceae</taxon>
        <taxon>Polychaeton</taxon>
    </lineage>
</organism>
<dbReference type="InterPro" id="IPR036052">
    <property type="entry name" value="TrpB-like_PALP_sf"/>
</dbReference>
<evidence type="ECO:0000256" key="3">
    <source>
        <dbReference type="ARBA" id="ARBA00007103"/>
    </source>
</evidence>
<dbReference type="OrthoDB" id="728at2759"/>
<dbReference type="Proteomes" id="UP000799441">
    <property type="component" value="Unassembled WGS sequence"/>
</dbReference>
<keyword evidence="6 10" id="KW-0129">CBS domain</keyword>
<keyword evidence="11" id="KW-0198">Cysteine biosynthesis</keyword>
<protein>
    <recommendedName>
        <fullName evidence="8 11">Cystathionine beta-synthase</fullName>
        <ecNumber evidence="4 11">4.2.1.22</ecNumber>
    </recommendedName>
</protein>
<dbReference type="PANTHER" id="PTHR10314">
    <property type="entry name" value="CYSTATHIONINE BETA-SYNTHASE"/>
    <property type="match status" value="1"/>
</dbReference>
<dbReference type="FunFam" id="3.40.50.1100:FF:000003">
    <property type="entry name" value="Cystathionine beta-synthase"/>
    <property type="match status" value="1"/>
</dbReference>
<reference evidence="13" key="1">
    <citation type="journal article" date="2020" name="Stud. Mycol.">
        <title>101 Dothideomycetes genomes: a test case for predicting lifestyles and emergence of pathogens.</title>
        <authorList>
            <person name="Haridas S."/>
            <person name="Albert R."/>
            <person name="Binder M."/>
            <person name="Bloem J."/>
            <person name="Labutti K."/>
            <person name="Salamov A."/>
            <person name="Andreopoulos B."/>
            <person name="Baker S."/>
            <person name="Barry K."/>
            <person name="Bills G."/>
            <person name="Bluhm B."/>
            <person name="Cannon C."/>
            <person name="Castanera R."/>
            <person name="Culley D."/>
            <person name="Daum C."/>
            <person name="Ezra D."/>
            <person name="Gonzalez J."/>
            <person name="Henrissat B."/>
            <person name="Kuo A."/>
            <person name="Liang C."/>
            <person name="Lipzen A."/>
            <person name="Lutzoni F."/>
            <person name="Magnuson J."/>
            <person name="Mondo S."/>
            <person name="Nolan M."/>
            <person name="Ohm R."/>
            <person name="Pangilinan J."/>
            <person name="Park H.-J."/>
            <person name="Ramirez L."/>
            <person name="Alfaro M."/>
            <person name="Sun H."/>
            <person name="Tritt A."/>
            <person name="Yoshinaga Y."/>
            <person name="Zwiers L.-H."/>
            <person name="Turgeon B."/>
            <person name="Goodwin S."/>
            <person name="Spatafora J."/>
            <person name="Crous P."/>
            <person name="Grigoriev I."/>
        </authorList>
    </citation>
    <scope>NUCLEOTIDE SEQUENCE</scope>
    <source>
        <strain evidence="13">CBS 116435</strain>
    </source>
</reference>
<dbReference type="Gene3D" id="3.40.50.1100">
    <property type="match status" value="2"/>
</dbReference>
<comment type="catalytic activity">
    <reaction evidence="9 11">
        <text>L-homocysteine + L-serine = L,L-cystathionine + H2O</text>
        <dbReference type="Rhea" id="RHEA:10112"/>
        <dbReference type="ChEBI" id="CHEBI:15377"/>
        <dbReference type="ChEBI" id="CHEBI:33384"/>
        <dbReference type="ChEBI" id="CHEBI:58161"/>
        <dbReference type="ChEBI" id="CHEBI:58199"/>
        <dbReference type="EC" id="4.2.1.22"/>
    </reaction>
</comment>
<dbReference type="GO" id="GO:0004122">
    <property type="term" value="F:cystathionine beta-synthase activity"/>
    <property type="evidence" value="ECO:0007669"/>
    <property type="project" value="UniProtKB-UniRule"/>
</dbReference>
<dbReference type="InterPro" id="IPR005857">
    <property type="entry name" value="Cysta_beta_synth"/>
</dbReference>
<gene>
    <name evidence="13" type="ORF">K431DRAFT_280602</name>
</gene>
<comment type="similarity">
    <text evidence="3 11">Belongs to the cysteine synthase/cystathionine beta-synthase family.</text>
</comment>
<dbReference type="SUPFAM" id="SSF53686">
    <property type="entry name" value="Tryptophan synthase beta subunit-like PLP-dependent enzymes"/>
    <property type="match status" value="1"/>
</dbReference>
<evidence type="ECO:0000256" key="5">
    <source>
        <dbReference type="ARBA" id="ARBA00022898"/>
    </source>
</evidence>
<dbReference type="Pfam" id="PF00291">
    <property type="entry name" value="PALP"/>
    <property type="match status" value="1"/>
</dbReference>
<dbReference type="InterPro" id="IPR001926">
    <property type="entry name" value="TrpB-like_PALP"/>
</dbReference>
<evidence type="ECO:0000259" key="12">
    <source>
        <dbReference type="PROSITE" id="PS51371"/>
    </source>
</evidence>
<comment type="pathway">
    <text evidence="2">Amino-acid biosynthesis; L-cysteine biosynthesis; L-cysteine from L-homocysteine and L-serine: step 1/2.</text>
</comment>
<sequence>MSHLTSKPPRQPPVVMDSILENIGNTPLVRLNKIPQSVTGIECQIYVKCEYFNAGGSVKDRIALRMVEAAEKEGRLKPGYSVLIEPTSGNTGIGLALVGAVKGYRTIITLPEKMSSEKVAVLKALGAEVVRTPTSAAWDSPESHIGVARRLEKEIPGGIILDQYGNVNNPLAHEHGTAREINIQTNELEHGVRLKAVVGGAGTGGTITGIARGIRKQHGTDVTIIAADPQGSILAVPNSLNEQFENKPYKVEGIGYDFIPEVLVQKEVDKWYKTDDKESFYWARRLIKEEGLLVGGSSGSAMAAGVQAAKELGLGRQDALVVILPDSIRSYLSKFVDDDWLAANDLLPESPELPLNNVVNNDASGQEKKIVTNGDSNQANGSLDLLRTTSKDSVSENTSNASYGSATVKDLRLKPIQTLAATQTVDEAVELMRDRGFDQVPVTASGGKRLIGLVTLGNCLSYLSSGRVQIESPVSDVMFKFTGRPEEVKPLEKAHNLTEGEEKKRQFVEITTQTPLKALSRFLEWNAAAIVTERLDDNAIRAVAVVTKVDLLVWIVRQGRSQAKAST</sequence>
<dbReference type="NCBIfam" id="TIGR01137">
    <property type="entry name" value="cysta_beta"/>
    <property type="match status" value="1"/>
</dbReference>
<accession>A0A9P4QJG2</accession>
<keyword evidence="11" id="KW-0028">Amino-acid biosynthesis</keyword>
<dbReference type="InterPro" id="IPR050214">
    <property type="entry name" value="Cys_Synth/Cystath_Beta-Synth"/>
</dbReference>
<dbReference type="GO" id="GO:0005737">
    <property type="term" value="C:cytoplasm"/>
    <property type="evidence" value="ECO:0007669"/>
    <property type="project" value="InterPro"/>
</dbReference>
<keyword evidence="14" id="KW-1185">Reference proteome</keyword>
<keyword evidence="5 11" id="KW-0663">Pyridoxal phosphate</keyword>
<comment type="caution">
    <text evidence="13">The sequence shown here is derived from an EMBL/GenBank/DDBJ whole genome shotgun (WGS) entry which is preliminary data.</text>
</comment>
<dbReference type="SMART" id="SM00116">
    <property type="entry name" value="CBS"/>
    <property type="match status" value="1"/>
</dbReference>
<evidence type="ECO:0000313" key="13">
    <source>
        <dbReference type="EMBL" id="KAF2725872.1"/>
    </source>
</evidence>
<dbReference type="FunFam" id="3.40.50.1100:FF:000118">
    <property type="entry name" value="Related to CYS4-cystathionine beta-synthase"/>
    <property type="match status" value="1"/>
</dbReference>
<evidence type="ECO:0000256" key="4">
    <source>
        <dbReference type="ARBA" id="ARBA00012041"/>
    </source>
</evidence>
<dbReference type="PROSITE" id="PS51371">
    <property type="entry name" value="CBS"/>
    <property type="match status" value="1"/>
</dbReference>
<feature type="domain" description="CBS" evidence="12">
    <location>
        <begin position="412"/>
        <end position="470"/>
    </location>
</feature>
<dbReference type="PROSITE" id="PS00901">
    <property type="entry name" value="CYS_SYNTHASE"/>
    <property type="match status" value="1"/>
</dbReference>
<dbReference type="InterPro" id="IPR001216">
    <property type="entry name" value="P-phosphate_BS"/>
</dbReference>
<proteinExistence type="inferred from homology"/>